<keyword evidence="3" id="KW-1185">Reference proteome</keyword>
<dbReference type="HOGENOM" id="CLU_2602049_0_0_5"/>
<sequence>MKSLYVSVVLMAPLVCLGAAIAKVPASGGARVCFLPFMEMQLRELPPRRKPYEPKNIYEANNWNAAASAPPDRARRCQS</sequence>
<keyword evidence="1" id="KW-0732">Signal</keyword>
<dbReference type="KEGG" id="msl:Msil_3342"/>
<dbReference type="EMBL" id="CP001280">
    <property type="protein sequence ID" value="ACK52248.1"/>
    <property type="molecule type" value="Genomic_DNA"/>
</dbReference>
<name>B8ES33_METSB</name>
<feature type="signal peptide" evidence="1">
    <location>
        <begin position="1"/>
        <end position="22"/>
    </location>
</feature>
<feature type="chain" id="PRO_5002871834" evidence="1">
    <location>
        <begin position="23"/>
        <end position="79"/>
    </location>
</feature>
<evidence type="ECO:0000313" key="3">
    <source>
        <dbReference type="Proteomes" id="UP000002257"/>
    </source>
</evidence>
<protein>
    <submittedName>
        <fullName evidence="2">Uncharacterized protein</fullName>
    </submittedName>
</protein>
<evidence type="ECO:0000313" key="2">
    <source>
        <dbReference type="EMBL" id="ACK52248.1"/>
    </source>
</evidence>
<organism evidence="2 3">
    <name type="scientific">Methylocella silvestris (strain DSM 15510 / CIP 108128 / LMG 27833 / NCIMB 13906 / BL2)</name>
    <dbReference type="NCBI Taxonomy" id="395965"/>
    <lineage>
        <taxon>Bacteria</taxon>
        <taxon>Pseudomonadati</taxon>
        <taxon>Pseudomonadota</taxon>
        <taxon>Alphaproteobacteria</taxon>
        <taxon>Hyphomicrobiales</taxon>
        <taxon>Beijerinckiaceae</taxon>
        <taxon>Methylocella</taxon>
    </lineage>
</organism>
<dbReference type="Proteomes" id="UP000002257">
    <property type="component" value="Chromosome"/>
</dbReference>
<dbReference type="RefSeq" id="WP_012592317.1">
    <property type="nucleotide sequence ID" value="NC_011666.1"/>
</dbReference>
<proteinExistence type="predicted"/>
<dbReference type="AlphaFoldDB" id="B8ES33"/>
<reference evidence="2 3" key="1">
    <citation type="journal article" date="2010" name="J. Bacteriol.">
        <title>Complete genome sequence of the aerobic facultative methanotroph Methylocella silvestris BL2.</title>
        <authorList>
            <person name="Chen Y."/>
            <person name="Crombie A."/>
            <person name="Rahman M.T."/>
            <person name="Dedysh S.N."/>
            <person name="Liesack W."/>
            <person name="Stott M.B."/>
            <person name="Alam M."/>
            <person name="Theisen A.R."/>
            <person name="Murrell J.C."/>
            <person name="Dunfield P.F."/>
        </authorList>
    </citation>
    <scope>NUCLEOTIDE SEQUENCE [LARGE SCALE GENOMIC DNA]</scope>
    <source>
        <strain evidence="3">DSM 15510 / CIP 108128 / LMG 27833 / NCIMB 13906 / BL2</strain>
    </source>
</reference>
<accession>B8ES33</accession>
<dbReference type="STRING" id="395965.Msil_3342"/>
<evidence type="ECO:0000256" key="1">
    <source>
        <dbReference type="SAM" id="SignalP"/>
    </source>
</evidence>
<gene>
    <name evidence="2" type="ordered locus">Msil_3342</name>
</gene>